<comment type="caution">
    <text evidence="2">The sequence shown here is derived from an EMBL/GenBank/DDBJ whole genome shotgun (WGS) entry which is preliminary data.</text>
</comment>
<accession>A0A5R9PW15</accession>
<dbReference type="PROSITE" id="PS51257">
    <property type="entry name" value="PROKAR_LIPOPROTEIN"/>
    <property type="match status" value="1"/>
</dbReference>
<evidence type="ECO:0000313" key="2">
    <source>
        <dbReference type="EMBL" id="TLX45103.1"/>
    </source>
</evidence>
<keyword evidence="1" id="KW-1133">Transmembrane helix</keyword>
<sequence length="399" mass="46266">MSKATLKLESIILTSTITACVTLFVIGNLVTFINVEKNVSKQNKLRPFLLNLQHHFSHHGFTNLGAKLRHYINEKPSPEIPAKHYDDFEVTSRNIEETDSIKAIEQNSQGSIKHEADSDDTDFSLKDSVYVKEFIRGCDKNVPWQPITAGRKAKGSITFVGDIPDVQKQIIREGIRKNLKRVFSYFRFRGIKLTYVTEINMQIFADYKEYQNALRAHGITIRNIEGTKTNGVYSPYHNKSFIIMRHDDNKTINSAAHEAIHSILYTNFGLLNTTIDEGLATYLSAVRRNKNSARWVNSVNWLDKVQEDKMPLGFYELFSKESHQWRAKDVLHHYASSWVWMSYLLLNDKTSPIIINALNYKAYNRCHKLDIEQITMDLLYVHPNIKGDFEKWFLTKTRR</sequence>
<dbReference type="Proteomes" id="UP000309186">
    <property type="component" value="Unassembled WGS sequence"/>
</dbReference>
<dbReference type="EMBL" id="PPSW01000061">
    <property type="protein sequence ID" value="TLX45103.1"/>
    <property type="molecule type" value="Genomic_DNA"/>
</dbReference>
<reference evidence="2 3" key="1">
    <citation type="submission" date="2018-01" db="EMBL/GenBank/DDBJ databases">
        <title>Co-occurrence of chitin degradation, pigmentation and bioactivity in marine Pseudoalteromonas.</title>
        <authorList>
            <person name="Paulsen S."/>
            <person name="Gram L."/>
            <person name="Machado H."/>
        </authorList>
    </citation>
    <scope>NUCLEOTIDE SEQUENCE [LARGE SCALE GENOMIC DNA]</scope>
    <source>
        <strain evidence="2 3">S3663</strain>
    </source>
</reference>
<feature type="transmembrane region" description="Helical" evidence="1">
    <location>
        <begin position="12"/>
        <end position="33"/>
    </location>
</feature>
<protein>
    <recommendedName>
        <fullName evidence="4">DUF1570 domain-containing protein</fullName>
    </recommendedName>
</protein>
<gene>
    <name evidence="2" type="ORF">C1E24_20645</name>
</gene>
<keyword evidence="1" id="KW-0812">Transmembrane</keyword>
<organism evidence="2 3">
    <name type="scientific">Pseudoalteromonas phenolica</name>
    <dbReference type="NCBI Taxonomy" id="161398"/>
    <lineage>
        <taxon>Bacteria</taxon>
        <taxon>Pseudomonadati</taxon>
        <taxon>Pseudomonadota</taxon>
        <taxon>Gammaproteobacteria</taxon>
        <taxon>Alteromonadales</taxon>
        <taxon>Pseudoalteromonadaceae</taxon>
        <taxon>Pseudoalteromonas</taxon>
    </lineage>
</organism>
<dbReference type="AlphaFoldDB" id="A0A5R9PW15"/>
<keyword evidence="1" id="KW-0472">Membrane</keyword>
<dbReference type="RefSeq" id="WP_138484758.1">
    <property type="nucleotide sequence ID" value="NZ_PPSW01000061.1"/>
</dbReference>
<evidence type="ECO:0000256" key="1">
    <source>
        <dbReference type="SAM" id="Phobius"/>
    </source>
</evidence>
<evidence type="ECO:0008006" key="4">
    <source>
        <dbReference type="Google" id="ProtNLM"/>
    </source>
</evidence>
<proteinExistence type="predicted"/>
<evidence type="ECO:0000313" key="3">
    <source>
        <dbReference type="Proteomes" id="UP000309186"/>
    </source>
</evidence>
<name>A0A5R9PW15_9GAMM</name>